<dbReference type="Proteomes" id="UP001575181">
    <property type="component" value="Unassembled WGS sequence"/>
</dbReference>
<dbReference type="InterPro" id="IPR024893">
    <property type="entry name" value="ATP_PRibTrfase_HisG_short"/>
</dbReference>
<keyword evidence="19" id="KW-1185">Reference proteome</keyword>
<dbReference type="PANTHER" id="PTHR21403">
    <property type="entry name" value="ATP PHOSPHORIBOSYLTRANSFERASE ATP-PRTASE"/>
    <property type="match status" value="1"/>
</dbReference>
<evidence type="ECO:0000256" key="7">
    <source>
        <dbReference type="ARBA" id="ARBA00020998"/>
    </source>
</evidence>
<dbReference type="Gene3D" id="3.40.190.10">
    <property type="entry name" value="Periplasmic binding protein-like II"/>
    <property type="match status" value="2"/>
</dbReference>
<dbReference type="HAMAP" id="MF_01018">
    <property type="entry name" value="HisG_Short"/>
    <property type="match status" value="1"/>
</dbReference>
<keyword evidence="10 16" id="KW-0328">Glycosyltransferase</keyword>
<evidence type="ECO:0000256" key="8">
    <source>
        <dbReference type="ARBA" id="ARBA00022490"/>
    </source>
</evidence>
<keyword evidence="11 16" id="KW-0808">Transferase</keyword>
<comment type="catalytic activity">
    <reaction evidence="1 16">
        <text>1-(5-phospho-beta-D-ribosyl)-ATP + diphosphate = 5-phospho-alpha-D-ribose 1-diphosphate + ATP</text>
        <dbReference type="Rhea" id="RHEA:18473"/>
        <dbReference type="ChEBI" id="CHEBI:30616"/>
        <dbReference type="ChEBI" id="CHEBI:33019"/>
        <dbReference type="ChEBI" id="CHEBI:58017"/>
        <dbReference type="ChEBI" id="CHEBI:73183"/>
        <dbReference type="EC" id="2.4.2.17"/>
    </reaction>
</comment>
<evidence type="ECO:0000256" key="14">
    <source>
        <dbReference type="ARBA" id="ARBA00023102"/>
    </source>
</evidence>
<gene>
    <name evidence="16 18" type="primary">hisG</name>
    <name evidence="18" type="ORF">ACERLL_13610</name>
</gene>
<evidence type="ECO:0000256" key="6">
    <source>
        <dbReference type="ARBA" id="ARBA00011946"/>
    </source>
</evidence>
<comment type="domain">
    <text evidence="16">Lacks the C-terminal regulatory region which is replaced by HisZ.</text>
</comment>
<dbReference type="PROSITE" id="PS01316">
    <property type="entry name" value="ATP_P_PHORIBOSYLTR"/>
    <property type="match status" value="1"/>
</dbReference>
<dbReference type="EC" id="2.4.2.17" evidence="6 16"/>
<evidence type="ECO:0000256" key="12">
    <source>
        <dbReference type="ARBA" id="ARBA00022741"/>
    </source>
</evidence>
<dbReference type="RefSeq" id="WP_373656645.1">
    <property type="nucleotide sequence ID" value="NZ_JBGUAW010000009.1"/>
</dbReference>
<evidence type="ECO:0000256" key="10">
    <source>
        <dbReference type="ARBA" id="ARBA00022676"/>
    </source>
</evidence>
<organism evidence="18 19">
    <name type="scientific">Thiohalorhabdus methylotrophus</name>
    <dbReference type="NCBI Taxonomy" id="3242694"/>
    <lineage>
        <taxon>Bacteria</taxon>
        <taxon>Pseudomonadati</taxon>
        <taxon>Pseudomonadota</taxon>
        <taxon>Gammaproteobacteria</taxon>
        <taxon>Thiohalorhabdales</taxon>
        <taxon>Thiohalorhabdaceae</taxon>
        <taxon>Thiohalorhabdus</taxon>
    </lineage>
</organism>
<evidence type="ECO:0000313" key="18">
    <source>
        <dbReference type="EMBL" id="MFA9461856.1"/>
    </source>
</evidence>
<dbReference type="NCBIfam" id="TIGR00070">
    <property type="entry name" value="hisG"/>
    <property type="match status" value="1"/>
</dbReference>
<dbReference type="InterPro" id="IPR018198">
    <property type="entry name" value="ATP_PRibTrfase_CS"/>
</dbReference>
<keyword evidence="12 16" id="KW-0547">Nucleotide-binding</keyword>
<evidence type="ECO:0000313" key="19">
    <source>
        <dbReference type="Proteomes" id="UP001575181"/>
    </source>
</evidence>
<comment type="subunit">
    <text evidence="5 16">Heteromultimer composed of HisG and HisZ subunits.</text>
</comment>
<reference evidence="18 19" key="1">
    <citation type="submission" date="2024-08" db="EMBL/GenBank/DDBJ databases">
        <title>Whole-genome sequencing of halo(alkali)philic microorganisms from hypersaline lakes.</title>
        <authorList>
            <person name="Sorokin D.Y."/>
            <person name="Merkel A.Y."/>
            <person name="Messina E."/>
            <person name="Yakimov M."/>
        </authorList>
    </citation>
    <scope>NUCLEOTIDE SEQUENCE [LARGE SCALE GENOMIC DNA]</scope>
    <source>
        <strain evidence="18 19">Cl-TMA</strain>
    </source>
</reference>
<dbReference type="CDD" id="cd13595">
    <property type="entry name" value="PBP2_HisGs"/>
    <property type="match status" value="1"/>
</dbReference>
<comment type="pathway">
    <text evidence="3 16">Amino-acid biosynthesis; L-histidine biosynthesis; L-histidine from 5-phospho-alpha-D-ribose 1-diphosphate: step 1/9.</text>
</comment>
<evidence type="ECO:0000256" key="9">
    <source>
        <dbReference type="ARBA" id="ARBA00022605"/>
    </source>
</evidence>
<protein>
    <recommendedName>
        <fullName evidence="7 16">ATP phosphoribosyltransferase</fullName>
        <shortName evidence="16">ATP-PRT</shortName>
        <shortName evidence="16">ATP-PRTase</shortName>
        <ecNumber evidence="6 16">2.4.2.17</ecNumber>
    </recommendedName>
</protein>
<keyword evidence="8 16" id="KW-0963">Cytoplasm</keyword>
<dbReference type="SUPFAM" id="SSF53850">
    <property type="entry name" value="Periplasmic binding protein-like II"/>
    <property type="match status" value="1"/>
</dbReference>
<comment type="subcellular location">
    <subcellularLocation>
        <location evidence="2 16">Cytoplasm</location>
    </subcellularLocation>
</comment>
<comment type="caution">
    <text evidence="18">The sequence shown here is derived from an EMBL/GenBank/DDBJ whole genome shotgun (WGS) entry which is preliminary data.</text>
</comment>
<name>A0ABV4U0A2_9GAMM</name>
<keyword evidence="14 16" id="KW-0368">Histidine biosynthesis</keyword>
<evidence type="ECO:0000256" key="4">
    <source>
        <dbReference type="ARBA" id="ARBA00009489"/>
    </source>
</evidence>
<keyword evidence="9 16" id="KW-0028">Amino-acid biosynthesis</keyword>
<comment type="function">
    <text evidence="15 16">Catalyzes the condensation of ATP and 5-phosphoribose 1-diphosphate to form N'-(5'-phosphoribosyl)-ATP (PR-ATP). Has a crucial role in the pathway because the rate of histidine biosynthesis seems to be controlled primarily by regulation of HisG enzymatic activity.</text>
</comment>
<proteinExistence type="inferred from homology"/>
<evidence type="ECO:0000259" key="17">
    <source>
        <dbReference type="Pfam" id="PF01634"/>
    </source>
</evidence>
<sequence>MLESKLTIALSKGRILDDTLPLLERVGIRPSEDPDASRKLVVGTNRPGVELVIVRATDVPTYVEFGAADVGVAGRDVLMEQGADLYEPLDLGIGQCRMVVAEPEGLAAEDDPSRWDRVRIATKYPNITKDFFARQGVQAQIIKLYGSMELAPLVGLADRIVDLVSTGRTLKENGLVEVETLFSISSRLVVNKASLKLKHPQVSDLIDSLSEALEDKAS</sequence>
<keyword evidence="13 16" id="KW-0067">ATP-binding</keyword>
<evidence type="ECO:0000256" key="5">
    <source>
        <dbReference type="ARBA" id="ARBA00011496"/>
    </source>
</evidence>
<dbReference type="InterPro" id="IPR001348">
    <property type="entry name" value="ATP_PRibTrfase_HisG"/>
</dbReference>
<dbReference type="EMBL" id="JBGUAW010000009">
    <property type="protein sequence ID" value="MFA9461856.1"/>
    <property type="molecule type" value="Genomic_DNA"/>
</dbReference>
<dbReference type="GO" id="GO:0003879">
    <property type="term" value="F:ATP phosphoribosyltransferase activity"/>
    <property type="evidence" value="ECO:0007669"/>
    <property type="project" value="UniProtKB-EC"/>
</dbReference>
<evidence type="ECO:0000256" key="3">
    <source>
        <dbReference type="ARBA" id="ARBA00004667"/>
    </source>
</evidence>
<evidence type="ECO:0000256" key="15">
    <source>
        <dbReference type="ARBA" id="ARBA00024861"/>
    </source>
</evidence>
<evidence type="ECO:0000256" key="13">
    <source>
        <dbReference type="ARBA" id="ARBA00022840"/>
    </source>
</evidence>
<evidence type="ECO:0000256" key="11">
    <source>
        <dbReference type="ARBA" id="ARBA00022679"/>
    </source>
</evidence>
<comment type="similarity">
    <text evidence="4 16">Belongs to the ATP phosphoribosyltransferase family. Short subfamily.</text>
</comment>
<evidence type="ECO:0000256" key="16">
    <source>
        <dbReference type="HAMAP-Rule" id="MF_01018"/>
    </source>
</evidence>
<dbReference type="InterPro" id="IPR013820">
    <property type="entry name" value="ATP_PRibTrfase_cat"/>
</dbReference>
<accession>A0ABV4U0A2</accession>
<dbReference type="Pfam" id="PF01634">
    <property type="entry name" value="HisG"/>
    <property type="match status" value="1"/>
</dbReference>
<evidence type="ECO:0000256" key="2">
    <source>
        <dbReference type="ARBA" id="ARBA00004496"/>
    </source>
</evidence>
<dbReference type="PANTHER" id="PTHR21403:SF8">
    <property type="entry name" value="ATP PHOSPHORIBOSYLTRANSFERASE"/>
    <property type="match status" value="1"/>
</dbReference>
<feature type="domain" description="ATP phosphoribosyltransferase catalytic" evidence="17">
    <location>
        <begin position="55"/>
        <end position="210"/>
    </location>
</feature>
<evidence type="ECO:0000256" key="1">
    <source>
        <dbReference type="ARBA" id="ARBA00000915"/>
    </source>
</evidence>